<dbReference type="EMBL" id="PVXM01000049">
    <property type="protein sequence ID" value="PRR70297.1"/>
    <property type="molecule type" value="Genomic_DNA"/>
</dbReference>
<gene>
    <name evidence="9" type="primary">epsN</name>
    <name evidence="9" type="ORF">MOHU_20880</name>
</gene>
<dbReference type="InterPro" id="IPR015421">
    <property type="entry name" value="PyrdxlP-dep_Trfase_major"/>
</dbReference>
<dbReference type="GO" id="GO:0030170">
    <property type="term" value="F:pyridoxal phosphate binding"/>
    <property type="evidence" value="ECO:0007669"/>
    <property type="project" value="TreeGrafter"/>
</dbReference>
<reference evidence="9 10" key="1">
    <citation type="submission" date="2018-03" db="EMBL/GenBank/DDBJ databases">
        <title>Genome sequence of Moorella humiferrea DSM 23265.</title>
        <authorList>
            <person name="Poehlein A."/>
            <person name="Daniel R."/>
        </authorList>
    </citation>
    <scope>NUCLEOTIDE SEQUENCE [LARGE SCALE GENOMIC DNA]</scope>
    <source>
        <strain evidence="9 10">DSM 23265</strain>
    </source>
</reference>
<feature type="modified residue" description="N6-(pyridoxal phosphate)lysine" evidence="7">
    <location>
        <position position="185"/>
    </location>
</feature>
<comment type="similarity">
    <text evidence="5 8">Belongs to the DegT/DnrJ/EryC1 family.</text>
</comment>
<dbReference type="NCBIfam" id="TIGR04181">
    <property type="entry name" value="NHT_00031"/>
    <property type="match status" value="1"/>
</dbReference>
<evidence type="ECO:0000313" key="10">
    <source>
        <dbReference type="Proteomes" id="UP000238415"/>
    </source>
</evidence>
<protein>
    <submittedName>
        <fullName evidence="9">Putative pyridoxal phosphate-dependent aminotransferase EpsN</fullName>
        <ecNumber evidence="9">2.6.1.-</ecNumber>
    </submittedName>
</protein>
<evidence type="ECO:0000256" key="4">
    <source>
        <dbReference type="ARBA" id="ARBA00022898"/>
    </source>
</evidence>
<comment type="cofactor">
    <cofactor evidence="1">
        <name>pyridoxal 5'-phosphate</name>
        <dbReference type="ChEBI" id="CHEBI:597326"/>
    </cofactor>
</comment>
<evidence type="ECO:0000256" key="8">
    <source>
        <dbReference type="RuleBase" id="RU004508"/>
    </source>
</evidence>
<dbReference type="InterPro" id="IPR015424">
    <property type="entry name" value="PyrdxlP-dep_Trfase"/>
</dbReference>
<dbReference type="CDD" id="cd00616">
    <property type="entry name" value="AHBA_syn"/>
    <property type="match status" value="1"/>
</dbReference>
<dbReference type="InterPro" id="IPR015422">
    <property type="entry name" value="PyrdxlP-dep_Trfase_small"/>
</dbReference>
<evidence type="ECO:0000256" key="1">
    <source>
        <dbReference type="ARBA" id="ARBA00001933"/>
    </source>
</evidence>
<dbReference type="EC" id="2.6.1.-" evidence="9"/>
<dbReference type="InterPro" id="IPR026385">
    <property type="entry name" value="LegC-like"/>
</dbReference>
<dbReference type="GO" id="GO:0000271">
    <property type="term" value="P:polysaccharide biosynthetic process"/>
    <property type="evidence" value="ECO:0007669"/>
    <property type="project" value="TreeGrafter"/>
</dbReference>
<evidence type="ECO:0000256" key="3">
    <source>
        <dbReference type="ARBA" id="ARBA00022679"/>
    </source>
</evidence>
<proteinExistence type="inferred from homology"/>
<comment type="caution">
    <text evidence="9">The sequence shown here is derived from an EMBL/GenBank/DDBJ whole genome shotgun (WGS) entry which is preliminary data.</text>
</comment>
<dbReference type="Gene3D" id="3.90.1150.10">
    <property type="entry name" value="Aspartate Aminotransferase, domain 1"/>
    <property type="match status" value="1"/>
</dbReference>
<name>A0A2T0AN58_9FIRM</name>
<dbReference type="OrthoDB" id="9810913at2"/>
<evidence type="ECO:0000256" key="5">
    <source>
        <dbReference type="ARBA" id="ARBA00037999"/>
    </source>
</evidence>
<dbReference type="PIRSF" id="PIRSF000390">
    <property type="entry name" value="PLP_StrS"/>
    <property type="match status" value="1"/>
</dbReference>
<dbReference type="Pfam" id="PF01041">
    <property type="entry name" value="DegT_DnrJ_EryC1"/>
    <property type="match status" value="1"/>
</dbReference>
<dbReference type="FunFam" id="3.40.640.10:FF:000090">
    <property type="entry name" value="Pyridoxal phosphate-dependent aminotransferase"/>
    <property type="match status" value="1"/>
</dbReference>
<keyword evidence="10" id="KW-1185">Reference proteome</keyword>
<dbReference type="SUPFAM" id="SSF53383">
    <property type="entry name" value="PLP-dependent transferases"/>
    <property type="match status" value="1"/>
</dbReference>
<sequence length="371" mass="40993">MQEVKIPLDWPDIGELEKEYVLKALESGYVSSAGPMVREFEERFADYLGINHAVAVVNGTAGLHLALKLLGIGPGDEVIVPALTFIATVNPVVYVGARPVVVDVDPCTWNIDPAAIERAITKHTRAIIPVHLYGNPADMDAIIGLARKYGLYVIEDATEALGSTYKGKKAGTFGHIGVFSFNGNKIITTGGGGMLVTEDPELARRARILVNQGREPGETEYEHKEIGFNYRLTNLQAALGLAQLERLPEFLAAKRRNAAIYRRELRNISGIGWQEETPGAESNWWLFSITIDEEEYGQGRQKLMNRLHEQGIQVRPLFKPLFRQPCYHGYTFNLCPVADELYQKGINLPSASFLTVEDINVVARALKSGAC</sequence>
<accession>A0A2T0AN58</accession>
<dbReference type="InterPro" id="IPR000653">
    <property type="entry name" value="DegT/StrS_aminotransferase"/>
</dbReference>
<keyword evidence="4 7" id="KW-0663">Pyridoxal phosphate</keyword>
<evidence type="ECO:0000313" key="9">
    <source>
        <dbReference type="EMBL" id="PRR70297.1"/>
    </source>
</evidence>
<dbReference type="GO" id="GO:0008483">
    <property type="term" value="F:transaminase activity"/>
    <property type="evidence" value="ECO:0007669"/>
    <property type="project" value="UniProtKB-KW"/>
</dbReference>
<feature type="active site" description="Proton acceptor" evidence="6">
    <location>
        <position position="185"/>
    </location>
</feature>
<dbReference type="PANTHER" id="PTHR30244:SF34">
    <property type="entry name" value="DTDP-4-AMINO-4,6-DIDEOXYGALACTOSE TRANSAMINASE"/>
    <property type="match status" value="1"/>
</dbReference>
<dbReference type="Proteomes" id="UP000238415">
    <property type="component" value="Unassembled WGS sequence"/>
</dbReference>
<evidence type="ECO:0000256" key="6">
    <source>
        <dbReference type="PIRSR" id="PIRSR000390-1"/>
    </source>
</evidence>
<evidence type="ECO:0000256" key="2">
    <source>
        <dbReference type="ARBA" id="ARBA00022576"/>
    </source>
</evidence>
<organism evidence="9 10">
    <name type="scientific">Neomoorella humiferrea</name>
    <dbReference type="NCBI Taxonomy" id="676965"/>
    <lineage>
        <taxon>Bacteria</taxon>
        <taxon>Bacillati</taxon>
        <taxon>Bacillota</taxon>
        <taxon>Clostridia</taxon>
        <taxon>Neomoorellales</taxon>
        <taxon>Neomoorellaceae</taxon>
        <taxon>Neomoorella</taxon>
    </lineage>
</organism>
<dbReference type="Gene3D" id="3.40.640.10">
    <property type="entry name" value="Type I PLP-dependent aspartate aminotransferase-like (Major domain)"/>
    <property type="match status" value="1"/>
</dbReference>
<dbReference type="AlphaFoldDB" id="A0A2T0AN58"/>
<dbReference type="PANTHER" id="PTHR30244">
    <property type="entry name" value="TRANSAMINASE"/>
    <property type="match status" value="1"/>
</dbReference>
<keyword evidence="2 9" id="KW-0032">Aminotransferase</keyword>
<keyword evidence="3 9" id="KW-0808">Transferase</keyword>
<evidence type="ECO:0000256" key="7">
    <source>
        <dbReference type="PIRSR" id="PIRSR000390-2"/>
    </source>
</evidence>